<keyword evidence="1" id="KW-0812">Transmembrane</keyword>
<dbReference type="Pfam" id="PF13781">
    <property type="entry name" value="DoxX_3"/>
    <property type="match status" value="1"/>
</dbReference>
<dbReference type="PANTHER" id="PTHR12126:SF11">
    <property type="entry name" value="NADH DEHYDROGENASE [UBIQUINONE] 1 ALPHA SUBCOMPLEX SUBUNIT 9, MITOCHONDRIAL"/>
    <property type="match status" value="1"/>
</dbReference>
<dbReference type="InterPro" id="IPR051207">
    <property type="entry name" value="ComplexI_NDUFA9_subunit"/>
</dbReference>
<dbReference type="Pfam" id="PF13460">
    <property type="entry name" value="NAD_binding_10"/>
    <property type="match status" value="1"/>
</dbReference>
<dbReference type="Gene3D" id="3.40.50.720">
    <property type="entry name" value="NAD(P)-binding Rossmann-like Domain"/>
    <property type="match status" value="1"/>
</dbReference>
<evidence type="ECO:0000313" key="4">
    <source>
        <dbReference type="Proteomes" id="UP001623232"/>
    </source>
</evidence>
<dbReference type="InterPro" id="IPR016040">
    <property type="entry name" value="NAD(P)-bd_dom"/>
</dbReference>
<dbReference type="SUPFAM" id="SSF51735">
    <property type="entry name" value="NAD(P)-binding Rossmann-fold domains"/>
    <property type="match status" value="1"/>
</dbReference>
<gene>
    <name evidence="3" type="ORF">QEZ52_05770</name>
</gene>
<protein>
    <submittedName>
        <fullName evidence="3">SDR family oxidoreductase</fullName>
    </submittedName>
</protein>
<organism evidence="3 4">
    <name type="scientific">Aliisedimentitalea scapharcae</name>
    <dbReference type="NCBI Taxonomy" id="1524259"/>
    <lineage>
        <taxon>Bacteria</taxon>
        <taxon>Pseudomonadati</taxon>
        <taxon>Pseudomonadota</taxon>
        <taxon>Alphaproteobacteria</taxon>
        <taxon>Rhodobacterales</taxon>
        <taxon>Roseobacteraceae</taxon>
        <taxon>Aliisedimentitalea</taxon>
    </lineage>
</organism>
<feature type="transmembrane region" description="Helical" evidence="1">
    <location>
        <begin position="309"/>
        <end position="330"/>
    </location>
</feature>
<keyword evidence="1" id="KW-0472">Membrane</keyword>
<evidence type="ECO:0000313" key="3">
    <source>
        <dbReference type="EMBL" id="WZK90052.1"/>
    </source>
</evidence>
<accession>A0ABZ2XXD2</accession>
<feature type="domain" description="NAD(P)-binding" evidence="2">
    <location>
        <begin position="9"/>
        <end position="151"/>
    </location>
</feature>
<sequence length="429" mass="45571">MQQRVLVLGSYGFIGAAVVRALRGAGCIVTGLGRAPRRVDPGYTVLTGDLSRMLEPADWQPVLKDIDLVVNCAGALQDQRPGELEAVHHLAIAALAKAAGARAIGIVQISAVGASRHASTEFMRSKARGDAALRASDARVWVLRPGLVLGPTAFGGTLLLRTLAAVPVVQPIAMADARIQSVALDDVARAVVEATTGSLPPGQYDLVEEAAQPLNVVVRETRRWLGFAPARWTLNMPGWITIGISTAADLLGRLGWRSPLRSTAIHVLRDGVLGDPGPYLAVTGRPMTALAATYARFDARREDRLAARLAVLMPVAVTMLSLFWLVSGVIGLWQIERAAETLVQVGWPGWVARVSVAGWSVVDMMLGLAILYRPWAGLACLGMAAVSVFYLVSGAVLTPALWSDPLGPMVKVGPGLILALITHQLLEDR</sequence>
<keyword evidence="4" id="KW-1185">Reference proteome</keyword>
<dbReference type="RefSeq" id="WP_406648563.1">
    <property type="nucleotide sequence ID" value="NZ_CP123584.1"/>
</dbReference>
<dbReference type="EMBL" id="CP123584">
    <property type="protein sequence ID" value="WZK90052.1"/>
    <property type="molecule type" value="Genomic_DNA"/>
</dbReference>
<name>A0ABZ2XXD2_9RHOB</name>
<feature type="transmembrane region" description="Helical" evidence="1">
    <location>
        <begin position="378"/>
        <end position="402"/>
    </location>
</feature>
<proteinExistence type="predicted"/>
<reference evidence="3 4" key="1">
    <citation type="submission" date="2023-04" db="EMBL/GenBank/DDBJ databases">
        <title>Complete genome sequence of Alisedimentitalea scapharcae.</title>
        <authorList>
            <person name="Rong J.-C."/>
            <person name="Yi M.-L."/>
            <person name="Zhao Q."/>
        </authorList>
    </citation>
    <scope>NUCLEOTIDE SEQUENCE [LARGE SCALE GENOMIC DNA]</scope>
    <source>
        <strain evidence="3 4">KCTC 42119</strain>
    </source>
</reference>
<evidence type="ECO:0000259" key="2">
    <source>
        <dbReference type="Pfam" id="PF13460"/>
    </source>
</evidence>
<dbReference type="InterPro" id="IPR036291">
    <property type="entry name" value="NAD(P)-bd_dom_sf"/>
</dbReference>
<dbReference type="Proteomes" id="UP001623232">
    <property type="component" value="Chromosome"/>
</dbReference>
<dbReference type="PANTHER" id="PTHR12126">
    <property type="entry name" value="NADH-UBIQUINONE OXIDOREDUCTASE 39 KDA SUBUNIT-RELATED"/>
    <property type="match status" value="1"/>
</dbReference>
<keyword evidence="1" id="KW-1133">Transmembrane helix</keyword>
<evidence type="ECO:0000256" key="1">
    <source>
        <dbReference type="SAM" id="Phobius"/>
    </source>
</evidence>
<feature type="transmembrane region" description="Helical" evidence="1">
    <location>
        <begin position="350"/>
        <end position="371"/>
    </location>
</feature>
<dbReference type="InterPro" id="IPR025695">
    <property type="entry name" value="DoxX-like"/>
</dbReference>